<evidence type="ECO:0000256" key="3">
    <source>
        <dbReference type="ARBA" id="ARBA00022989"/>
    </source>
</evidence>
<dbReference type="PANTHER" id="PTHR22550">
    <property type="entry name" value="SPORE GERMINATION PROTEIN"/>
    <property type="match status" value="1"/>
</dbReference>
<evidence type="ECO:0000256" key="1">
    <source>
        <dbReference type="ARBA" id="ARBA00022475"/>
    </source>
</evidence>
<evidence type="ECO:0000256" key="2">
    <source>
        <dbReference type="ARBA" id="ARBA00022692"/>
    </source>
</evidence>
<protein>
    <recommendedName>
        <fullName evidence="6">VWFA domain-containing protein</fullName>
    </recommendedName>
</protein>
<feature type="transmembrane region" description="Helical" evidence="5">
    <location>
        <begin position="296"/>
        <end position="315"/>
    </location>
</feature>
<sequence length="322" mass="36089">MEFLNPEAFWALLALLPLSYFLTRRSSSLESLFAPEIFAKMSFSRQSLSRRSRNVLMLLAMSFVIIALARPVLKEGEVTVDTTSIDVVVGFDLSASMFSDDVYPSRFALAQQKFDDFLNVFSEANVAVIGFSSQGFLVAPLSRDFHTLRFLVEHMNAHSISQKGTNILSALQSAENLMKEGTHKALILLTDGGDTQTFDKEIAYAKTHGIKVYVYAIGTEKGGAIKTESGMLTDDKGNVVITHLNESIKQLALQNDGAYLRYSLRHDDIKAMVEDIRSKFKSHTRKSDTIHAYQELFYYPLMLAILFLLLSLISLPQRRVHG</sequence>
<dbReference type="InterPro" id="IPR050768">
    <property type="entry name" value="UPF0353/GerABKA_families"/>
</dbReference>
<dbReference type="Pfam" id="PF13519">
    <property type="entry name" value="VWA_2"/>
    <property type="match status" value="1"/>
</dbReference>
<gene>
    <name evidence="7" type="ORF">Sdiek1_2602</name>
</gene>
<dbReference type="PANTHER" id="PTHR22550:SF5">
    <property type="entry name" value="LEUCINE ZIPPER PROTEIN 4"/>
    <property type="match status" value="1"/>
</dbReference>
<keyword evidence="8" id="KW-1185">Reference proteome</keyword>
<keyword evidence="1" id="KW-1003">Cell membrane</keyword>
<reference evidence="8" key="1">
    <citation type="submission" date="2017-05" db="EMBL/GenBank/DDBJ databases">
        <title>Dechlorination kinetics govern the competition between two new strains of the genus Sulfurospirillum.</title>
        <authorList>
            <person name="Buttet G.F."/>
            <person name="Murray A.M."/>
            <person name="Goris T."/>
            <person name="Burion M."/>
            <person name="Lin B."/>
            <person name="Rolle M."/>
            <person name="Maillard J."/>
        </authorList>
    </citation>
    <scope>NUCLEOTIDE SEQUENCE [LARGE SCALE GENOMIC DNA]</scope>
    <source>
        <strain evidence="8">SL2-1</strain>
    </source>
</reference>
<feature type="domain" description="VWFA" evidence="6">
    <location>
        <begin position="86"/>
        <end position="280"/>
    </location>
</feature>
<dbReference type="OrthoDB" id="9807628at2"/>
<dbReference type="RefSeq" id="WP_087439445.1">
    <property type="nucleotide sequence ID" value="NZ_CP021416.1"/>
</dbReference>
<dbReference type="InterPro" id="IPR011933">
    <property type="entry name" value="Double_TM_dom"/>
</dbReference>
<dbReference type="Pfam" id="PF07584">
    <property type="entry name" value="BatA"/>
    <property type="match status" value="1"/>
</dbReference>
<evidence type="ECO:0000313" key="7">
    <source>
        <dbReference type="EMBL" id="ARU49751.1"/>
    </source>
</evidence>
<keyword evidence="4 5" id="KW-0472">Membrane</keyword>
<dbReference type="SUPFAM" id="SSF53300">
    <property type="entry name" value="vWA-like"/>
    <property type="match status" value="1"/>
</dbReference>
<dbReference type="PROSITE" id="PS50234">
    <property type="entry name" value="VWFA"/>
    <property type="match status" value="1"/>
</dbReference>
<dbReference type="AlphaFoldDB" id="A0A1Y0HNT0"/>
<dbReference type="SMART" id="SM00327">
    <property type="entry name" value="VWA"/>
    <property type="match status" value="1"/>
</dbReference>
<dbReference type="Proteomes" id="UP000196005">
    <property type="component" value="Chromosome"/>
</dbReference>
<dbReference type="InterPro" id="IPR002035">
    <property type="entry name" value="VWF_A"/>
</dbReference>
<evidence type="ECO:0000313" key="8">
    <source>
        <dbReference type="Proteomes" id="UP000196005"/>
    </source>
</evidence>
<evidence type="ECO:0000256" key="5">
    <source>
        <dbReference type="SAM" id="Phobius"/>
    </source>
</evidence>
<dbReference type="InterPro" id="IPR024163">
    <property type="entry name" value="Aerotolerance_reg_N"/>
</dbReference>
<keyword evidence="3 5" id="KW-1133">Transmembrane helix</keyword>
<evidence type="ECO:0000256" key="4">
    <source>
        <dbReference type="ARBA" id="ARBA00023136"/>
    </source>
</evidence>
<name>A0A1Y0HNT0_9BACT</name>
<keyword evidence="2 5" id="KW-0812">Transmembrane</keyword>
<dbReference type="EMBL" id="CP021416">
    <property type="protein sequence ID" value="ARU49751.1"/>
    <property type="molecule type" value="Genomic_DNA"/>
</dbReference>
<proteinExistence type="predicted"/>
<dbReference type="NCBIfam" id="TIGR02226">
    <property type="entry name" value="two_anch"/>
    <property type="match status" value="1"/>
</dbReference>
<dbReference type="KEGG" id="suls:Sdiek1_2602"/>
<organism evidence="7 8">
    <name type="scientific">Sulfurospirillum diekertiae</name>
    <dbReference type="NCBI Taxonomy" id="1854492"/>
    <lineage>
        <taxon>Bacteria</taxon>
        <taxon>Pseudomonadati</taxon>
        <taxon>Campylobacterota</taxon>
        <taxon>Epsilonproteobacteria</taxon>
        <taxon>Campylobacterales</taxon>
        <taxon>Sulfurospirillaceae</taxon>
        <taxon>Sulfurospirillum</taxon>
    </lineage>
</organism>
<dbReference type="InterPro" id="IPR036465">
    <property type="entry name" value="vWFA_dom_sf"/>
</dbReference>
<accession>A0A1Y0HNT0</accession>
<dbReference type="Gene3D" id="3.40.50.410">
    <property type="entry name" value="von Willebrand factor, type A domain"/>
    <property type="match status" value="1"/>
</dbReference>
<evidence type="ECO:0000259" key="6">
    <source>
        <dbReference type="PROSITE" id="PS50234"/>
    </source>
</evidence>